<feature type="region of interest" description="Disordered" evidence="9">
    <location>
        <begin position="508"/>
        <end position="682"/>
    </location>
</feature>
<feature type="compositionally biased region" description="Polar residues" evidence="9">
    <location>
        <begin position="385"/>
        <end position="398"/>
    </location>
</feature>
<keyword evidence="5" id="KW-0325">Glycoprotein</keyword>
<keyword evidence="10" id="KW-1133">Transmembrane helix</keyword>
<evidence type="ECO:0000256" key="3">
    <source>
        <dbReference type="ARBA" id="ARBA00010031"/>
    </source>
</evidence>
<evidence type="ECO:0000256" key="10">
    <source>
        <dbReference type="SAM" id="Phobius"/>
    </source>
</evidence>
<feature type="compositionally biased region" description="Polar residues" evidence="9">
    <location>
        <begin position="638"/>
        <end position="668"/>
    </location>
</feature>
<evidence type="ECO:0000256" key="5">
    <source>
        <dbReference type="ARBA" id="ARBA00022622"/>
    </source>
</evidence>
<evidence type="ECO:0000313" key="13">
    <source>
        <dbReference type="EMBL" id="KAF2786500.1"/>
    </source>
</evidence>
<feature type="compositionally biased region" description="Polar residues" evidence="9">
    <location>
        <begin position="583"/>
        <end position="594"/>
    </location>
</feature>
<dbReference type="AlphaFoldDB" id="A0A6A6WQY7"/>
<keyword evidence="14" id="KW-1185">Reference proteome</keyword>
<evidence type="ECO:0000256" key="9">
    <source>
        <dbReference type="SAM" id="MobiDB-lite"/>
    </source>
</evidence>
<keyword evidence="7" id="KW-1015">Disulfide bond</keyword>
<dbReference type="GO" id="GO:0005576">
    <property type="term" value="C:extracellular region"/>
    <property type="evidence" value="ECO:0007669"/>
    <property type="project" value="UniProtKB-SubCell"/>
</dbReference>
<name>A0A6A6WQY7_9PLEO</name>
<comment type="similarity">
    <text evidence="3">Belongs to the RBT5 family.</text>
</comment>
<evidence type="ECO:0000259" key="12">
    <source>
        <dbReference type="Pfam" id="PF05730"/>
    </source>
</evidence>
<keyword evidence="10" id="KW-0472">Membrane</keyword>
<reference evidence="13" key="1">
    <citation type="journal article" date="2020" name="Stud. Mycol.">
        <title>101 Dothideomycetes genomes: a test case for predicting lifestyles and emergence of pathogens.</title>
        <authorList>
            <person name="Haridas S."/>
            <person name="Albert R."/>
            <person name="Binder M."/>
            <person name="Bloem J."/>
            <person name="Labutti K."/>
            <person name="Salamov A."/>
            <person name="Andreopoulos B."/>
            <person name="Baker S."/>
            <person name="Barry K."/>
            <person name="Bills G."/>
            <person name="Bluhm B."/>
            <person name="Cannon C."/>
            <person name="Castanera R."/>
            <person name="Culley D."/>
            <person name="Daum C."/>
            <person name="Ezra D."/>
            <person name="Gonzalez J."/>
            <person name="Henrissat B."/>
            <person name="Kuo A."/>
            <person name="Liang C."/>
            <person name="Lipzen A."/>
            <person name="Lutzoni F."/>
            <person name="Magnuson J."/>
            <person name="Mondo S."/>
            <person name="Nolan M."/>
            <person name="Ohm R."/>
            <person name="Pangilinan J."/>
            <person name="Park H.-J."/>
            <person name="Ramirez L."/>
            <person name="Alfaro M."/>
            <person name="Sun H."/>
            <person name="Tritt A."/>
            <person name="Yoshinaga Y."/>
            <person name="Zwiers L.-H."/>
            <person name="Turgeon B."/>
            <person name="Goodwin S."/>
            <person name="Spatafora J."/>
            <person name="Crous P."/>
            <person name="Grigoriev I."/>
        </authorList>
    </citation>
    <scope>NUCLEOTIDE SEQUENCE</scope>
    <source>
        <strain evidence="13">CBS 109.77</strain>
    </source>
</reference>
<evidence type="ECO:0000256" key="8">
    <source>
        <dbReference type="ARBA" id="ARBA00023288"/>
    </source>
</evidence>
<dbReference type="Pfam" id="PF05730">
    <property type="entry name" value="CFEM"/>
    <property type="match status" value="1"/>
</dbReference>
<evidence type="ECO:0000313" key="14">
    <source>
        <dbReference type="Proteomes" id="UP000799757"/>
    </source>
</evidence>
<evidence type="ECO:0000256" key="11">
    <source>
        <dbReference type="SAM" id="SignalP"/>
    </source>
</evidence>
<feature type="compositionally biased region" description="Polar residues" evidence="9">
    <location>
        <begin position="532"/>
        <end position="549"/>
    </location>
</feature>
<evidence type="ECO:0000256" key="6">
    <source>
        <dbReference type="ARBA" id="ARBA00022729"/>
    </source>
</evidence>
<feature type="compositionally biased region" description="Polar residues" evidence="9">
    <location>
        <begin position="471"/>
        <end position="485"/>
    </location>
</feature>
<keyword evidence="6 11" id="KW-0732">Signal</keyword>
<protein>
    <recommendedName>
        <fullName evidence="12">CFEM domain-containing protein</fullName>
    </recommendedName>
</protein>
<evidence type="ECO:0000256" key="7">
    <source>
        <dbReference type="ARBA" id="ARBA00023157"/>
    </source>
</evidence>
<feature type="compositionally biased region" description="Polar residues" evidence="9">
    <location>
        <begin position="444"/>
        <end position="456"/>
    </location>
</feature>
<dbReference type="InterPro" id="IPR008427">
    <property type="entry name" value="Extracellular_membr_CFEM_dom"/>
</dbReference>
<feature type="chain" id="PRO_5025361572" description="CFEM domain-containing protein" evidence="11">
    <location>
        <begin position="19"/>
        <end position="804"/>
    </location>
</feature>
<comment type="subcellular location">
    <subcellularLocation>
        <location evidence="1">Membrane</location>
        <topology evidence="1">Lipid-anchor</topology>
        <topology evidence="1">GPI-anchor</topology>
    </subcellularLocation>
    <subcellularLocation>
        <location evidence="2">Secreted</location>
    </subcellularLocation>
</comment>
<feature type="region of interest" description="Disordered" evidence="9">
    <location>
        <begin position="243"/>
        <end position="264"/>
    </location>
</feature>
<keyword evidence="8" id="KW-0449">Lipoprotein</keyword>
<evidence type="ECO:0000256" key="1">
    <source>
        <dbReference type="ARBA" id="ARBA00004589"/>
    </source>
</evidence>
<feature type="domain" description="CFEM" evidence="12">
    <location>
        <begin position="41"/>
        <end position="101"/>
    </location>
</feature>
<organism evidence="13 14">
    <name type="scientific">Melanomma pulvis-pyrius CBS 109.77</name>
    <dbReference type="NCBI Taxonomy" id="1314802"/>
    <lineage>
        <taxon>Eukaryota</taxon>
        <taxon>Fungi</taxon>
        <taxon>Dikarya</taxon>
        <taxon>Ascomycota</taxon>
        <taxon>Pezizomycotina</taxon>
        <taxon>Dothideomycetes</taxon>
        <taxon>Pleosporomycetidae</taxon>
        <taxon>Pleosporales</taxon>
        <taxon>Melanommataceae</taxon>
        <taxon>Melanomma</taxon>
    </lineage>
</organism>
<sequence>MLLSHIKRLCTILPTLIAASPQNTNPTSSISNSLPVQLQRTVPACAQPCLQTALGDRFPRSCTVQEDISCLCSRYSINGESLGEVALGCIYSSCPTIDKASSSYNICLGQRDAVRPTQTAITVVATMASSQTTTTKQTSTTFTTSTRASSITSNSIIINSNPFVSSTTSSLSATKTPTAVPIVAGTPPGPKTMTPAQIAGLSVAAVAAFIVAIGLMAFSVFLRRRKERKEIAEIAEKKDKLPRSYSSRYSQFPPRGSSLRMPPKQFPMVSELSAQKSNENLKAGHQKTSKSNPQARQVIPNTIAYAVPPTSSPPKTYPPDFSSIHPLLRPGAGSRSSSNSTLPLDQIGLAISAELPGKSVKTQSPQLPRKAELRQQRPKSLRRSLGTSNRASRASVMTQDTVFEEDVLPARRRSSKLLPTPPIPPIRALQPSRPPPTFRPTGKPQRTPSTRQQIPQQPELFLNIPVRHSRTQPPRITPVNATSRGSPKPKPQLAAPIHIVSAYNAYNSRSTSTSDSTPEPSHSEDIPDYYFTSHQTQKPSHLLASSSSPGRIILPKQSPKMIVIKPKTSASTVSRATSRASTNIRDSISSQTSFETTGTNDPTPDNEDDDKQLSDDNKLSPVAESPISNLRYPKVPRASNQLVPRSPRSPQSQKGASQSHTALQSKVQASPRLPSPSALLVKRRGEREALQLESELHMDSPNRTEDRDYMKHYRKHMRSTSVVESWNAGPTALTERATRTQSGQWPKSPAMYEQNAVRPLNIRPKRQSGVDGGQLMSPAWVPHLTPTRQGDDLLISVSYSKGSR</sequence>
<keyword evidence="10" id="KW-0812">Transmembrane</keyword>
<feature type="compositionally biased region" description="Low complexity" evidence="9">
    <location>
        <begin position="508"/>
        <end position="520"/>
    </location>
</feature>
<feature type="transmembrane region" description="Helical" evidence="10">
    <location>
        <begin position="198"/>
        <end position="222"/>
    </location>
</feature>
<dbReference type="OrthoDB" id="3946741at2759"/>
<feature type="region of interest" description="Disordered" evidence="9">
    <location>
        <begin position="355"/>
        <end position="398"/>
    </location>
</feature>
<feature type="signal peptide" evidence="11">
    <location>
        <begin position="1"/>
        <end position="18"/>
    </location>
</feature>
<feature type="region of interest" description="Disordered" evidence="9">
    <location>
        <begin position="413"/>
        <end position="492"/>
    </location>
</feature>
<feature type="compositionally biased region" description="Low complexity" evidence="9">
    <location>
        <begin position="568"/>
        <end position="582"/>
    </location>
</feature>
<evidence type="ECO:0000256" key="2">
    <source>
        <dbReference type="ARBA" id="ARBA00004613"/>
    </source>
</evidence>
<keyword evidence="4" id="KW-0964">Secreted</keyword>
<accession>A0A6A6WQY7</accession>
<dbReference type="GO" id="GO:0098552">
    <property type="term" value="C:side of membrane"/>
    <property type="evidence" value="ECO:0007669"/>
    <property type="project" value="UniProtKB-KW"/>
</dbReference>
<proteinExistence type="inferred from homology"/>
<dbReference type="Proteomes" id="UP000799757">
    <property type="component" value="Unassembled WGS sequence"/>
</dbReference>
<gene>
    <name evidence="13" type="ORF">K505DRAFT_422389</name>
</gene>
<dbReference type="EMBL" id="MU002454">
    <property type="protein sequence ID" value="KAF2786500.1"/>
    <property type="molecule type" value="Genomic_DNA"/>
</dbReference>
<keyword evidence="5" id="KW-0336">GPI-anchor</keyword>
<evidence type="ECO:0000256" key="4">
    <source>
        <dbReference type="ARBA" id="ARBA00022525"/>
    </source>
</evidence>